<evidence type="ECO:0000256" key="1">
    <source>
        <dbReference type="ARBA" id="ARBA00004418"/>
    </source>
</evidence>
<dbReference type="Proteomes" id="UP000321058">
    <property type="component" value="Unassembled WGS sequence"/>
</dbReference>
<evidence type="ECO:0000313" key="7">
    <source>
        <dbReference type="EMBL" id="GEP61436.1"/>
    </source>
</evidence>
<dbReference type="Pfam" id="PF16889">
    <property type="entry name" value="Hepar_II_III_N"/>
    <property type="match status" value="1"/>
</dbReference>
<evidence type="ECO:0000256" key="3">
    <source>
        <dbReference type="ARBA" id="ARBA00022764"/>
    </source>
</evidence>
<evidence type="ECO:0000256" key="2">
    <source>
        <dbReference type="ARBA" id="ARBA00022729"/>
    </source>
</evidence>
<feature type="domain" description="Heparinase II/III-like C-terminal" evidence="5">
    <location>
        <begin position="308"/>
        <end position="541"/>
    </location>
</feature>
<feature type="domain" description="Heparin-sulfate lyase N-terminal" evidence="6">
    <location>
        <begin position="24"/>
        <end position="276"/>
    </location>
</feature>
<dbReference type="OrthoDB" id="9763014at2"/>
<dbReference type="RefSeq" id="WP_147156733.1">
    <property type="nucleotide sequence ID" value="NZ_BKAJ01000223.1"/>
</dbReference>
<evidence type="ECO:0000259" key="6">
    <source>
        <dbReference type="Pfam" id="PF16889"/>
    </source>
</evidence>
<comment type="caution">
    <text evidence="7">The sequence shown here is derived from an EMBL/GenBank/DDBJ whole genome shotgun (WGS) entry which is preliminary data.</text>
</comment>
<name>A0A512NR57_9HYPH</name>
<dbReference type="SUPFAM" id="SSF48230">
    <property type="entry name" value="Chondroitin AC/alginate lyase"/>
    <property type="match status" value="1"/>
</dbReference>
<evidence type="ECO:0000259" key="5">
    <source>
        <dbReference type="Pfam" id="PF07940"/>
    </source>
</evidence>
<dbReference type="PANTHER" id="PTHR39210">
    <property type="entry name" value="HEPARIN-SULFATE LYASE"/>
    <property type="match status" value="1"/>
</dbReference>
<dbReference type="GO" id="GO:0016829">
    <property type="term" value="F:lyase activity"/>
    <property type="evidence" value="ECO:0007669"/>
    <property type="project" value="UniProtKB-KW"/>
</dbReference>
<proteinExistence type="predicted"/>
<sequence>MIIPGLRKELESAVGSTKNVELGRALVRNGEFEFKGFPATKADLPVDWTSNPLNNRTWLWQTTSFNFFPWLMACHAMDGDKRAIDLALRCVEAWLAQLPALEKKGFEFAWHDHATALRTQHVLWLLKYLEARRLRPKKLALLKRFLVKMSERLFEEGFYSRHTNHGIEQARVLALVAISLPQLQDASKWRAVALTRLRSELEFAFAADGVHVENSPAYHVFVTRLFCRIYSYFSSQELGDLGRAIEVAMPLAMHYLTHVTRPDGLLPPIGDTEMTSVTNPFMGFEGAEHYQCVQFSLSAGKLGSVPTETHSLFTASGWYIERDTWKATRHYLVFKAGYLSEYHRHDDDLSIYLWAFGEDWLVDGGLLHYKENEAQRIYLRSRLAHNLPILLGDDGYRSLFDRQRHRTARITHQASNQTMSRVTGIAEVRPGYWLRRQIETRRDPFQLIVTDVATRADPTVPVMRLCTLWHFPADKTVRLKGNSVEVGSKSCRLVLTPANGYQAAPRYVDAAALDGITPIMSPKINETSPTHIISFESQEEQLTSSIELTFWPNT</sequence>
<organism evidence="7 8">
    <name type="scientific">Reyranella soli</name>
    <dbReference type="NCBI Taxonomy" id="1230389"/>
    <lineage>
        <taxon>Bacteria</taxon>
        <taxon>Pseudomonadati</taxon>
        <taxon>Pseudomonadota</taxon>
        <taxon>Alphaproteobacteria</taxon>
        <taxon>Hyphomicrobiales</taxon>
        <taxon>Reyranellaceae</taxon>
        <taxon>Reyranella</taxon>
    </lineage>
</organism>
<dbReference type="Gene3D" id="2.70.98.70">
    <property type="match status" value="1"/>
</dbReference>
<dbReference type="InterPro" id="IPR008929">
    <property type="entry name" value="Chondroitin_lyas"/>
</dbReference>
<evidence type="ECO:0000313" key="8">
    <source>
        <dbReference type="Proteomes" id="UP000321058"/>
    </source>
</evidence>
<keyword evidence="4" id="KW-0456">Lyase</keyword>
<evidence type="ECO:0000256" key="4">
    <source>
        <dbReference type="ARBA" id="ARBA00023239"/>
    </source>
</evidence>
<dbReference type="PANTHER" id="PTHR39210:SF1">
    <property type="entry name" value="HEPARIN-SULFATE LYASE"/>
    <property type="match status" value="1"/>
</dbReference>
<dbReference type="Gene3D" id="1.50.10.100">
    <property type="entry name" value="Chondroitin AC/alginate lyase"/>
    <property type="match status" value="1"/>
</dbReference>
<keyword evidence="2" id="KW-0732">Signal</keyword>
<dbReference type="InterPro" id="IPR031680">
    <property type="entry name" value="Hepar_II_III_N"/>
</dbReference>
<keyword evidence="8" id="KW-1185">Reference proteome</keyword>
<protein>
    <submittedName>
        <fullName evidence="7">Uncharacterized protein</fullName>
    </submittedName>
</protein>
<reference evidence="7 8" key="1">
    <citation type="submission" date="2019-07" db="EMBL/GenBank/DDBJ databases">
        <title>Whole genome shotgun sequence of Reyranella soli NBRC 108950.</title>
        <authorList>
            <person name="Hosoyama A."/>
            <person name="Uohara A."/>
            <person name="Ohji S."/>
            <person name="Ichikawa N."/>
        </authorList>
    </citation>
    <scope>NUCLEOTIDE SEQUENCE [LARGE SCALE GENOMIC DNA]</scope>
    <source>
        <strain evidence="7 8">NBRC 108950</strain>
    </source>
</reference>
<dbReference type="GO" id="GO:0042597">
    <property type="term" value="C:periplasmic space"/>
    <property type="evidence" value="ECO:0007669"/>
    <property type="project" value="UniProtKB-SubCell"/>
</dbReference>
<gene>
    <name evidence="7" type="ORF">RSO01_86020</name>
</gene>
<dbReference type="AlphaFoldDB" id="A0A512NR57"/>
<keyword evidence="3" id="KW-0574">Periplasm</keyword>
<accession>A0A512NR57</accession>
<dbReference type="InterPro" id="IPR012480">
    <property type="entry name" value="Hepar_II_III_C"/>
</dbReference>
<dbReference type="Pfam" id="PF07940">
    <property type="entry name" value="Hepar_II_III_C"/>
    <property type="match status" value="1"/>
</dbReference>
<dbReference type="EMBL" id="BKAJ01000223">
    <property type="protein sequence ID" value="GEP61436.1"/>
    <property type="molecule type" value="Genomic_DNA"/>
</dbReference>
<comment type="subcellular location">
    <subcellularLocation>
        <location evidence="1">Periplasm</location>
    </subcellularLocation>
</comment>